<evidence type="ECO:0000259" key="1">
    <source>
        <dbReference type="Pfam" id="PF23455"/>
    </source>
</evidence>
<reference evidence="2 3" key="1">
    <citation type="journal article" date="2019" name="Microbiol. Resour. Announc.">
        <title>The Genome Sequence of the Halobacterium salinarum Type Strain Is Closely Related to That of Laboratory Strains NRC-1 and R1.</title>
        <authorList>
            <person name="Pfeiffer F."/>
            <person name="Marchfelder A."/>
            <person name="Habermann B."/>
            <person name="Dyall-Smith M.L."/>
        </authorList>
    </citation>
    <scope>NUCLEOTIDE SEQUENCE [LARGE SCALE GENOMIC DNA]</scope>
    <source>
        <strain evidence="3">ATCC 33171 / DSM 3754 / JCM 8978 / NBRC 102687 / NCIMB 764 / 91-R6</strain>
    </source>
</reference>
<dbReference type="AlphaFoldDB" id="A0A4D6GRA8"/>
<name>A0A4D6GRA8_HALS9</name>
<gene>
    <name evidence="2" type="ORF">HBSAL_01645</name>
</gene>
<sequence length="48" mass="5066">MGRDAPTDPNAQAAYECHICGETTTSDTHPGACPDCGTTMRNRATPLE</sequence>
<dbReference type="SUPFAM" id="SSF57802">
    <property type="entry name" value="Rubredoxin-like"/>
    <property type="match status" value="1"/>
</dbReference>
<evidence type="ECO:0000313" key="2">
    <source>
        <dbReference type="EMBL" id="QCC44061.1"/>
    </source>
</evidence>
<dbReference type="GeneID" id="68693138"/>
<dbReference type="NCBIfam" id="NF033497">
    <property type="entry name" value="rubre_like_arch"/>
    <property type="match status" value="1"/>
</dbReference>
<dbReference type="Gene3D" id="2.20.28.10">
    <property type="match status" value="1"/>
</dbReference>
<proteinExistence type="predicted"/>
<dbReference type="EMBL" id="CP038631">
    <property type="protein sequence ID" value="QCC44061.1"/>
    <property type="molecule type" value="Genomic_DNA"/>
</dbReference>
<feature type="domain" description="DUF7129" evidence="1">
    <location>
        <begin position="12"/>
        <end position="47"/>
    </location>
</feature>
<protein>
    <submittedName>
        <fullName evidence="2">Small CPxCG-related zinc finger protein</fullName>
    </submittedName>
</protein>
<accession>A0A4D6GRA8</accession>
<organism evidence="2 3">
    <name type="scientific">Halobacterium salinarum (strain ATCC 33171 / DSM 3754 / JCM 8978 / NBRC 102687 / NCIMB 764 / 91-R6)</name>
    <dbReference type="NCBI Taxonomy" id="2597657"/>
    <lineage>
        <taxon>Archaea</taxon>
        <taxon>Methanobacteriati</taxon>
        <taxon>Methanobacteriota</taxon>
        <taxon>Stenosarchaea group</taxon>
        <taxon>Halobacteria</taxon>
        <taxon>Halobacteriales</taxon>
        <taxon>Halobacteriaceae</taxon>
        <taxon>Halobacterium</taxon>
    </lineage>
</organism>
<evidence type="ECO:0000313" key="3">
    <source>
        <dbReference type="Proteomes" id="UP000296216"/>
    </source>
</evidence>
<dbReference type="Pfam" id="PF23455">
    <property type="entry name" value="DUF7129"/>
    <property type="match status" value="1"/>
</dbReference>
<dbReference type="Proteomes" id="UP000296216">
    <property type="component" value="Chromosome"/>
</dbReference>
<dbReference type="InterPro" id="IPR055553">
    <property type="entry name" value="DUF7129"/>
</dbReference>
<dbReference type="RefSeq" id="WP_012289109.1">
    <property type="nucleotide sequence ID" value="NZ_VRYN01000002.1"/>
</dbReference>